<comment type="caution">
    <text evidence="2">The sequence shown here is derived from an EMBL/GenBank/DDBJ whole genome shotgun (WGS) entry which is preliminary data.</text>
</comment>
<accession>A0ABX1E5S3</accession>
<evidence type="ECO:0000313" key="2">
    <source>
        <dbReference type="EMBL" id="NKC30877.1"/>
    </source>
</evidence>
<dbReference type="Proteomes" id="UP000787635">
    <property type="component" value="Unassembled WGS sequence"/>
</dbReference>
<organism evidence="2 3">
    <name type="scientific">Falsiroseomonas selenitidurans</name>
    <dbReference type="NCBI Taxonomy" id="2716335"/>
    <lineage>
        <taxon>Bacteria</taxon>
        <taxon>Pseudomonadati</taxon>
        <taxon>Pseudomonadota</taxon>
        <taxon>Alphaproteobacteria</taxon>
        <taxon>Acetobacterales</taxon>
        <taxon>Roseomonadaceae</taxon>
        <taxon>Falsiroseomonas</taxon>
    </lineage>
</organism>
<name>A0ABX1E5S3_9PROT</name>
<dbReference type="EMBL" id="JAAVNE010000010">
    <property type="protein sequence ID" value="NKC30877.1"/>
    <property type="molecule type" value="Genomic_DNA"/>
</dbReference>
<proteinExistence type="predicted"/>
<keyword evidence="3" id="KW-1185">Reference proteome</keyword>
<dbReference type="RefSeq" id="WP_168029216.1">
    <property type="nucleotide sequence ID" value="NZ_JAAVNE010000010.1"/>
</dbReference>
<feature type="region of interest" description="Disordered" evidence="1">
    <location>
        <begin position="1"/>
        <end position="21"/>
    </location>
</feature>
<evidence type="ECO:0000256" key="1">
    <source>
        <dbReference type="SAM" id="MobiDB-lite"/>
    </source>
</evidence>
<evidence type="ECO:0000313" key="3">
    <source>
        <dbReference type="Proteomes" id="UP000787635"/>
    </source>
</evidence>
<feature type="compositionally biased region" description="Low complexity" evidence="1">
    <location>
        <begin position="12"/>
        <end position="21"/>
    </location>
</feature>
<sequence>MTLSIVVHRPESGAAEAGSSAAEDMRTAVRDAIWEIADAHWAMGQDAILVSTDLSPDYILSHFQRALARRGFGESGLLLVSSIGPRAAWSGLPQDAEGWLREVLA</sequence>
<reference evidence="2 3" key="1">
    <citation type="submission" date="2020-03" db="EMBL/GenBank/DDBJ databases">
        <title>Roseomonas selenitidurans sp. nov. isolated from urban soil.</title>
        <authorList>
            <person name="Liu H."/>
        </authorList>
    </citation>
    <scope>NUCLEOTIDE SEQUENCE [LARGE SCALE GENOMIC DNA]</scope>
    <source>
        <strain evidence="2 3">BU-1</strain>
    </source>
</reference>
<gene>
    <name evidence="2" type="ORF">HEQ75_08375</name>
</gene>
<protein>
    <submittedName>
        <fullName evidence="2">Uncharacterized protein</fullName>
    </submittedName>
</protein>